<feature type="region of interest" description="Disordered" evidence="3">
    <location>
        <begin position="1"/>
        <end position="66"/>
    </location>
</feature>
<feature type="domain" description="Zn(2)-C6 fungal-type" evidence="4">
    <location>
        <begin position="70"/>
        <end position="98"/>
    </location>
</feature>
<dbReference type="InterPro" id="IPR036864">
    <property type="entry name" value="Zn2-C6_fun-type_DNA-bd_sf"/>
</dbReference>
<dbReference type="CDD" id="cd00067">
    <property type="entry name" value="GAL4"/>
    <property type="match status" value="1"/>
</dbReference>
<feature type="compositionally biased region" description="Low complexity" evidence="3">
    <location>
        <begin position="8"/>
        <end position="18"/>
    </location>
</feature>
<dbReference type="SMART" id="SM00066">
    <property type="entry name" value="GAL4"/>
    <property type="match status" value="1"/>
</dbReference>
<dbReference type="Pfam" id="PF11951">
    <property type="entry name" value="Fungal_trans_2"/>
    <property type="match status" value="1"/>
</dbReference>
<keyword evidence="2" id="KW-0539">Nucleus</keyword>
<organism evidence="5 6">
    <name type="scientific">Aaosphaeria arxii CBS 175.79</name>
    <dbReference type="NCBI Taxonomy" id="1450172"/>
    <lineage>
        <taxon>Eukaryota</taxon>
        <taxon>Fungi</taxon>
        <taxon>Dikarya</taxon>
        <taxon>Ascomycota</taxon>
        <taxon>Pezizomycotina</taxon>
        <taxon>Dothideomycetes</taxon>
        <taxon>Pleosporomycetidae</taxon>
        <taxon>Pleosporales</taxon>
        <taxon>Pleosporales incertae sedis</taxon>
        <taxon>Aaosphaeria</taxon>
    </lineage>
</organism>
<comment type="subcellular location">
    <subcellularLocation>
        <location evidence="1">Nucleus</location>
    </subcellularLocation>
</comment>
<feature type="region of interest" description="Disordered" evidence="3">
    <location>
        <begin position="299"/>
        <end position="321"/>
    </location>
</feature>
<dbReference type="GO" id="GO:0045944">
    <property type="term" value="P:positive regulation of transcription by RNA polymerase II"/>
    <property type="evidence" value="ECO:0007669"/>
    <property type="project" value="TreeGrafter"/>
</dbReference>
<accession>A0A6A5XVK0</accession>
<dbReference type="Proteomes" id="UP000799778">
    <property type="component" value="Unassembled WGS sequence"/>
</dbReference>
<reference evidence="5" key="1">
    <citation type="journal article" date="2020" name="Stud. Mycol.">
        <title>101 Dothideomycetes genomes: a test case for predicting lifestyles and emergence of pathogens.</title>
        <authorList>
            <person name="Haridas S."/>
            <person name="Albert R."/>
            <person name="Binder M."/>
            <person name="Bloem J."/>
            <person name="Labutti K."/>
            <person name="Salamov A."/>
            <person name="Andreopoulos B."/>
            <person name="Baker S."/>
            <person name="Barry K."/>
            <person name="Bills G."/>
            <person name="Bluhm B."/>
            <person name="Cannon C."/>
            <person name="Castanera R."/>
            <person name="Culley D."/>
            <person name="Daum C."/>
            <person name="Ezra D."/>
            <person name="Gonzalez J."/>
            <person name="Henrissat B."/>
            <person name="Kuo A."/>
            <person name="Liang C."/>
            <person name="Lipzen A."/>
            <person name="Lutzoni F."/>
            <person name="Magnuson J."/>
            <person name="Mondo S."/>
            <person name="Nolan M."/>
            <person name="Ohm R."/>
            <person name="Pangilinan J."/>
            <person name="Park H.-J."/>
            <person name="Ramirez L."/>
            <person name="Alfaro M."/>
            <person name="Sun H."/>
            <person name="Tritt A."/>
            <person name="Yoshinaga Y."/>
            <person name="Zwiers L.-H."/>
            <person name="Turgeon B."/>
            <person name="Goodwin S."/>
            <person name="Spatafora J."/>
            <person name="Crous P."/>
            <person name="Grigoriev I."/>
        </authorList>
    </citation>
    <scope>NUCLEOTIDE SEQUENCE</scope>
    <source>
        <strain evidence="5">CBS 175.79</strain>
    </source>
</reference>
<dbReference type="GO" id="GO:0005634">
    <property type="term" value="C:nucleus"/>
    <property type="evidence" value="ECO:0007669"/>
    <property type="project" value="UniProtKB-SubCell"/>
</dbReference>
<dbReference type="GO" id="GO:0008270">
    <property type="term" value="F:zinc ion binding"/>
    <property type="evidence" value="ECO:0007669"/>
    <property type="project" value="InterPro"/>
</dbReference>
<dbReference type="PANTHER" id="PTHR37534">
    <property type="entry name" value="TRANSCRIPTIONAL ACTIVATOR PROTEIN UGA3"/>
    <property type="match status" value="1"/>
</dbReference>
<evidence type="ECO:0000256" key="2">
    <source>
        <dbReference type="ARBA" id="ARBA00023242"/>
    </source>
</evidence>
<protein>
    <recommendedName>
        <fullName evidence="4">Zn(2)-C6 fungal-type domain-containing protein</fullName>
    </recommendedName>
</protein>
<name>A0A6A5XVK0_9PLEO</name>
<dbReference type="AlphaFoldDB" id="A0A6A5XVK0"/>
<dbReference type="PROSITE" id="PS00463">
    <property type="entry name" value="ZN2_CY6_FUNGAL_1"/>
    <property type="match status" value="1"/>
</dbReference>
<dbReference type="InterPro" id="IPR021858">
    <property type="entry name" value="Fun_TF"/>
</dbReference>
<dbReference type="RefSeq" id="XP_033385581.1">
    <property type="nucleotide sequence ID" value="XM_033533027.1"/>
</dbReference>
<evidence type="ECO:0000313" key="6">
    <source>
        <dbReference type="Proteomes" id="UP000799778"/>
    </source>
</evidence>
<feature type="region of interest" description="Disordered" evidence="3">
    <location>
        <begin position="112"/>
        <end position="131"/>
    </location>
</feature>
<dbReference type="EMBL" id="ML978068">
    <property type="protein sequence ID" value="KAF2017242.1"/>
    <property type="molecule type" value="Genomic_DNA"/>
</dbReference>
<feature type="compositionally biased region" description="Low complexity" evidence="3">
    <location>
        <begin position="305"/>
        <end position="319"/>
    </location>
</feature>
<dbReference type="Gene3D" id="4.10.240.10">
    <property type="entry name" value="Zn(2)-C6 fungal-type DNA-binding domain"/>
    <property type="match status" value="1"/>
</dbReference>
<dbReference type="PANTHER" id="PTHR37534:SF47">
    <property type="entry name" value="ZN(2)-C6 FUNGAL-TYPE DOMAIN-CONTAINING PROTEIN"/>
    <property type="match status" value="1"/>
</dbReference>
<evidence type="ECO:0000313" key="5">
    <source>
        <dbReference type="EMBL" id="KAF2017242.1"/>
    </source>
</evidence>
<gene>
    <name evidence="5" type="ORF">BU24DRAFT_478323</name>
</gene>
<evidence type="ECO:0000256" key="1">
    <source>
        <dbReference type="ARBA" id="ARBA00004123"/>
    </source>
</evidence>
<keyword evidence="6" id="KW-1185">Reference proteome</keyword>
<dbReference type="GO" id="GO:0000981">
    <property type="term" value="F:DNA-binding transcription factor activity, RNA polymerase II-specific"/>
    <property type="evidence" value="ECO:0007669"/>
    <property type="project" value="InterPro"/>
</dbReference>
<dbReference type="GeneID" id="54290424"/>
<feature type="compositionally biased region" description="Polar residues" evidence="3">
    <location>
        <begin position="33"/>
        <end position="42"/>
    </location>
</feature>
<evidence type="ECO:0000259" key="4">
    <source>
        <dbReference type="PROSITE" id="PS50048"/>
    </source>
</evidence>
<dbReference type="SUPFAM" id="SSF57701">
    <property type="entry name" value="Zn2/Cys6 DNA-binding domain"/>
    <property type="match status" value="1"/>
</dbReference>
<dbReference type="PROSITE" id="PS50048">
    <property type="entry name" value="ZN2_CY6_FUNGAL_2"/>
    <property type="match status" value="1"/>
</dbReference>
<dbReference type="OrthoDB" id="3886144at2759"/>
<dbReference type="GO" id="GO:0000976">
    <property type="term" value="F:transcription cis-regulatory region binding"/>
    <property type="evidence" value="ECO:0007669"/>
    <property type="project" value="TreeGrafter"/>
</dbReference>
<dbReference type="Pfam" id="PF00172">
    <property type="entry name" value="Zn_clus"/>
    <property type="match status" value="1"/>
</dbReference>
<proteinExistence type="predicted"/>
<evidence type="ECO:0000256" key="3">
    <source>
        <dbReference type="SAM" id="MobiDB-lite"/>
    </source>
</evidence>
<sequence length="804" mass="89543">MAETVTVPSPSLFLSSPNPGLPSPPPLKKTSIHRSSQQQPSTKTDDPKVADPNGANVSVTKRKQSKSRNGCITCKAKRLKCDETKPTCQQCARRNVQCGGYKKDFKWRSFEEGNFTGKPTTKTKKGFPASPQPATAPLPAYNPGFTQSHYPPSHSEAPLMYFFPPTQTYFDAPYQPMTTEPYPIPQVPQYTIAPPPVTPLEQYAPSSVESSSNSYEADSIGTSQTKTVAASSVSSGQSPRLVDLLLPGTDLTVPPEEYFSFRSLCPESFYQSSGYTPPTETIDDDIEEIPRNFDLTPEQWTLRRSSASPPDSSASSPESGKLTLLTQPVLSMSSPEMLIRRFDLNTCGVLSVKDGPTENPWRTLVWPLAKDCPALFHAVASMTSFHCSKDSPMLRIHGINHMHESVHALRANLGNMRVDAAISTTLALAFSESWDQHIRTGINHIKGAKILIHRALSDRSHLPQRGEDFDRLKFLCNLWIYMDVIARLTSADEDESNDFDFVSDAIYSNGGNDSSVDPLMGCASSLFPIIGRIANLVRKVRRTGSNGPSIISQAIELKAQIEKWTPPAFIEDPEDESTTPHDTMRTAAAYQYATLLYLHQAVPEVPSLPATELAKRALCELATVNIKSRSVIVHIFPLIAAGCEMTEPEDRRWVQERWELLSARMKLGIVERCLEITKEVWSRRDAFAASAYDELNPLSTPTLKRDFDEFTDDAEESGLVCWPNVNNKRRAAEDLMGFPQTQPVKLDTTEVRHRSESRTEILHPDMTVKGRLHWLGVMKGWGWEGKEILASLLLRYHSDHVQYC</sequence>
<dbReference type="InterPro" id="IPR001138">
    <property type="entry name" value="Zn2Cys6_DnaBD"/>
</dbReference>